<accession>A0A423HEX9</accession>
<comment type="caution">
    <text evidence="2">The sequence shown here is derived from an EMBL/GenBank/DDBJ whole genome shotgun (WGS) entry which is preliminary data.</text>
</comment>
<dbReference type="CDD" id="cd00519">
    <property type="entry name" value="Lipase_3"/>
    <property type="match status" value="1"/>
</dbReference>
<evidence type="ECO:0000313" key="2">
    <source>
        <dbReference type="EMBL" id="RON11679.1"/>
    </source>
</evidence>
<dbReference type="InterPro" id="IPR051218">
    <property type="entry name" value="Sec_MonoDiacylglyc_Lipase"/>
</dbReference>
<organism evidence="2 3">
    <name type="scientific">Pseudomonas frederiksbergensis</name>
    <dbReference type="NCBI Taxonomy" id="104087"/>
    <lineage>
        <taxon>Bacteria</taxon>
        <taxon>Pseudomonadati</taxon>
        <taxon>Pseudomonadota</taxon>
        <taxon>Gammaproteobacteria</taxon>
        <taxon>Pseudomonadales</taxon>
        <taxon>Pseudomonadaceae</taxon>
        <taxon>Pseudomonas</taxon>
    </lineage>
</organism>
<dbReference type="Pfam" id="PF01764">
    <property type="entry name" value="Lipase_3"/>
    <property type="match status" value="1"/>
</dbReference>
<dbReference type="Proteomes" id="UP000284002">
    <property type="component" value="Unassembled WGS sequence"/>
</dbReference>
<dbReference type="Gene3D" id="3.40.50.1820">
    <property type="entry name" value="alpha/beta hydrolase"/>
    <property type="match status" value="1"/>
</dbReference>
<evidence type="ECO:0000259" key="1">
    <source>
        <dbReference type="Pfam" id="PF01764"/>
    </source>
</evidence>
<dbReference type="AlphaFoldDB" id="A0A423HEX9"/>
<dbReference type="PANTHER" id="PTHR45856">
    <property type="entry name" value="ALPHA/BETA-HYDROLASES SUPERFAMILY PROTEIN"/>
    <property type="match status" value="1"/>
</dbReference>
<evidence type="ECO:0000313" key="3">
    <source>
        <dbReference type="Proteomes" id="UP000284002"/>
    </source>
</evidence>
<name>A0A423HEX9_9PSED</name>
<feature type="domain" description="Fungal lipase-type" evidence="1">
    <location>
        <begin position="338"/>
        <end position="464"/>
    </location>
</feature>
<proteinExistence type="predicted"/>
<gene>
    <name evidence="2" type="ORF">BK662_31035</name>
</gene>
<reference evidence="2 3" key="1">
    <citation type="submission" date="2016-10" db="EMBL/GenBank/DDBJ databases">
        <title>Comparative genome analysis of multiple Pseudomonas spp. focuses on biocontrol and plant growth promoting traits.</title>
        <authorList>
            <person name="Tao X.-Y."/>
            <person name="Taylor C.G."/>
        </authorList>
    </citation>
    <scope>NUCLEOTIDE SEQUENCE [LARGE SCALE GENOMIC DNA]</scope>
    <source>
        <strain evidence="2 3">36C6</strain>
    </source>
</reference>
<dbReference type="SUPFAM" id="SSF53474">
    <property type="entry name" value="alpha/beta-Hydrolases"/>
    <property type="match status" value="1"/>
</dbReference>
<sequence>MATLDKQFESPLGNHMLACPAQGQWSSFQLVNEMGDGEPYAGLAYEVIDSEGQSYRGHLDVTGVGKVSNHFAGPIALTFDDEHDRSVEVYARLMGRRSYGLPISELQVRAEQTRYRNKDGSRTDKNPAQACAAAYYQVEVRHLVKHVAHLPPEVERHYPPSQGASRIMGRHGRRGVALLPQQHTVLEVRPLRALRPMLSTRSEFCALNLYQLALMATLSYCPFGQKPDKPPVEKGGLSFPLQPSMGNWFGDALAKFDEIWKVDPGQNSRHYPLYEDVPYSKRLEIAPFDPELYKANDPELDENQETPASIHFLDDSKDKAGATNTQAFITHNDELILISVRGTYELMADGLRDADAFQVPFAEGEGQVHRGFYEAAKKAHAFVTRYLDKFYAGQKLIICGHSLGGAVTLLLSELLRREQDFNYNIQLYTYGAPRAGDASFIKGAASLVHYRIVNHNDPVPSVPGTWMNTKAGVFTSGLALTFVNVPAGLSVFVAGITNLKGEPYGHHGKLFHFMPVEFSRKERSSILWEPGCDTITQHAACEVMLQQKNGLPERPALLSQILSAKNHLMTGSYIPCCWATLRRWQESQASRRSLVTEREFALIDGALVRVTGQAREKASELDRQTLKYRDTHQHTTGALMLEIDKIAMTRARLDTLRYRLVTEKDIYGSVADQPEALAENLLRWNAHPENNEAEQLARVPKSDAEHELLSAIHGHSIGTPYTLDIDSFI</sequence>
<dbReference type="GO" id="GO:0006629">
    <property type="term" value="P:lipid metabolic process"/>
    <property type="evidence" value="ECO:0007669"/>
    <property type="project" value="InterPro"/>
</dbReference>
<dbReference type="EMBL" id="MOBM01000042">
    <property type="protein sequence ID" value="RON11679.1"/>
    <property type="molecule type" value="Genomic_DNA"/>
</dbReference>
<dbReference type="InterPro" id="IPR029058">
    <property type="entry name" value="AB_hydrolase_fold"/>
</dbReference>
<dbReference type="PANTHER" id="PTHR45856:SF24">
    <property type="entry name" value="FUNGAL LIPASE-LIKE DOMAIN-CONTAINING PROTEIN"/>
    <property type="match status" value="1"/>
</dbReference>
<protein>
    <submittedName>
        <fullName evidence="2">Lipase</fullName>
    </submittedName>
</protein>
<dbReference type="InterPro" id="IPR002921">
    <property type="entry name" value="Fungal_lipase-type"/>
</dbReference>
<dbReference type="RefSeq" id="WP_123361054.1">
    <property type="nucleotide sequence ID" value="NZ_MOBM01000042.1"/>
</dbReference>